<dbReference type="PANTHER" id="PTHR46481">
    <property type="entry name" value="ZINC FINGER BED DOMAIN-CONTAINING PROTEIN 4"/>
    <property type="match status" value="1"/>
</dbReference>
<keyword evidence="5" id="KW-0539">Nucleus</keyword>
<comment type="subcellular location">
    <subcellularLocation>
        <location evidence="1">Nucleus</location>
    </subcellularLocation>
</comment>
<protein>
    <submittedName>
        <fullName evidence="7">13416_t:CDS:1</fullName>
    </submittedName>
</protein>
<comment type="caution">
    <text evidence="7">The sequence shown here is derived from an EMBL/GenBank/DDBJ whole genome shotgun (WGS) entry which is preliminary data.</text>
</comment>
<dbReference type="InterPro" id="IPR052035">
    <property type="entry name" value="ZnF_BED_domain_contain"/>
</dbReference>
<dbReference type="OrthoDB" id="2434869at2759"/>
<feature type="signal peptide" evidence="6">
    <location>
        <begin position="1"/>
        <end position="17"/>
    </location>
</feature>
<evidence type="ECO:0000256" key="2">
    <source>
        <dbReference type="ARBA" id="ARBA00022723"/>
    </source>
</evidence>
<keyword evidence="2" id="KW-0479">Metal-binding</keyword>
<evidence type="ECO:0000256" key="5">
    <source>
        <dbReference type="ARBA" id="ARBA00023242"/>
    </source>
</evidence>
<organism evidence="7 8">
    <name type="scientific">Ambispora gerdemannii</name>
    <dbReference type="NCBI Taxonomy" id="144530"/>
    <lineage>
        <taxon>Eukaryota</taxon>
        <taxon>Fungi</taxon>
        <taxon>Fungi incertae sedis</taxon>
        <taxon>Mucoromycota</taxon>
        <taxon>Glomeromycotina</taxon>
        <taxon>Glomeromycetes</taxon>
        <taxon>Archaeosporales</taxon>
        <taxon>Ambisporaceae</taxon>
        <taxon>Ambispora</taxon>
    </lineage>
</organism>
<proteinExistence type="predicted"/>
<keyword evidence="8" id="KW-1185">Reference proteome</keyword>
<dbReference type="GO" id="GO:0005634">
    <property type="term" value="C:nucleus"/>
    <property type="evidence" value="ECO:0007669"/>
    <property type="project" value="UniProtKB-SubCell"/>
</dbReference>
<keyword evidence="4" id="KW-0862">Zinc</keyword>
<dbReference type="EMBL" id="CAJVPL010004717">
    <property type="protein sequence ID" value="CAG8650588.1"/>
    <property type="molecule type" value="Genomic_DNA"/>
</dbReference>
<accession>A0A9N9DWJ8</accession>
<dbReference type="AlphaFoldDB" id="A0A9N9DWJ8"/>
<dbReference type="PANTHER" id="PTHR46481:SF10">
    <property type="entry name" value="ZINC FINGER BED DOMAIN-CONTAINING PROTEIN 39"/>
    <property type="match status" value="1"/>
</dbReference>
<dbReference type="GO" id="GO:0008270">
    <property type="term" value="F:zinc ion binding"/>
    <property type="evidence" value="ECO:0007669"/>
    <property type="project" value="UniProtKB-KW"/>
</dbReference>
<dbReference type="Proteomes" id="UP000789831">
    <property type="component" value="Unassembled WGS sequence"/>
</dbReference>
<name>A0A9N9DWJ8_9GLOM</name>
<gene>
    <name evidence="7" type="ORF">AGERDE_LOCUS11385</name>
</gene>
<evidence type="ECO:0000313" key="8">
    <source>
        <dbReference type="Proteomes" id="UP000789831"/>
    </source>
</evidence>
<evidence type="ECO:0000256" key="3">
    <source>
        <dbReference type="ARBA" id="ARBA00022771"/>
    </source>
</evidence>
<evidence type="ECO:0000313" key="7">
    <source>
        <dbReference type="EMBL" id="CAG8650588.1"/>
    </source>
</evidence>
<evidence type="ECO:0000256" key="4">
    <source>
        <dbReference type="ARBA" id="ARBA00022833"/>
    </source>
</evidence>
<feature type="chain" id="PRO_5040308232" evidence="6">
    <location>
        <begin position="18"/>
        <end position="73"/>
    </location>
</feature>
<evidence type="ECO:0000256" key="6">
    <source>
        <dbReference type="SAM" id="SignalP"/>
    </source>
</evidence>
<keyword evidence="6" id="KW-0732">Signal</keyword>
<keyword evidence="3" id="KW-0863">Zinc-finger</keyword>
<evidence type="ECO:0000256" key="1">
    <source>
        <dbReference type="ARBA" id="ARBA00004123"/>
    </source>
</evidence>
<reference evidence="7" key="1">
    <citation type="submission" date="2021-06" db="EMBL/GenBank/DDBJ databases">
        <authorList>
            <person name="Kallberg Y."/>
            <person name="Tangrot J."/>
            <person name="Rosling A."/>
        </authorList>
    </citation>
    <scope>NUCLEOTIDE SEQUENCE</scope>
    <source>
        <strain evidence="7">MT106</strain>
    </source>
</reference>
<sequence>MANAILSVLREFNLILALTTDNASSMITCGASISKELEKEFDNLNFAHYQCAAHILNLAVSQGIELIDKTELD</sequence>